<keyword evidence="2" id="KW-1185">Reference proteome</keyword>
<dbReference type="EMBL" id="JAPCWZ010000004">
    <property type="protein sequence ID" value="KAK8868943.1"/>
    <property type="molecule type" value="Genomic_DNA"/>
</dbReference>
<evidence type="ECO:0000313" key="1">
    <source>
        <dbReference type="EMBL" id="KAK8868943.1"/>
    </source>
</evidence>
<protein>
    <submittedName>
        <fullName evidence="1">Uncharacterized protein</fullName>
    </submittedName>
</protein>
<comment type="caution">
    <text evidence="1">The sequence shown here is derived from an EMBL/GenBank/DDBJ whole genome shotgun (WGS) entry which is preliminary data.</text>
</comment>
<organism evidence="1 2">
    <name type="scientific">Apiospora arundinis</name>
    <dbReference type="NCBI Taxonomy" id="335852"/>
    <lineage>
        <taxon>Eukaryota</taxon>
        <taxon>Fungi</taxon>
        <taxon>Dikarya</taxon>
        <taxon>Ascomycota</taxon>
        <taxon>Pezizomycotina</taxon>
        <taxon>Sordariomycetes</taxon>
        <taxon>Xylariomycetidae</taxon>
        <taxon>Amphisphaeriales</taxon>
        <taxon>Apiosporaceae</taxon>
        <taxon>Apiospora</taxon>
    </lineage>
</organism>
<dbReference type="Proteomes" id="UP001390339">
    <property type="component" value="Unassembled WGS sequence"/>
</dbReference>
<gene>
    <name evidence="1" type="ORF">PGQ11_007521</name>
</gene>
<evidence type="ECO:0000313" key="2">
    <source>
        <dbReference type="Proteomes" id="UP001390339"/>
    </source>
</evidence>
<accession>A0ABR2IWV4</accession>
<proteinExistence type="predicted"/>
<reference evidence="1 2" key="1">
    <citation type="journal article" date="2024" name="IMA Fungus">
        <title>Apiospora arundinis, a panoply of carbohydrate-active enzymes and secondary metabolites.</title>
        <authorList>
            <person name="Sorensen T."/>
            <person name="Petersen C."/>
            <person name="Muurmann A.T."/>
            <person name="Christiansen J.V."/>
            <person name="Brundto M.L."/>
            <person name="Overgaard C.K."/>
            <person name="Boysen A.T."/>
            <person name="Wollenberg R.D."/>
            <person name="Larsen T.O."/>
            <person name="Sorensen J.L."/>
            <person name="Nielsen K.L."/>
            <person name="Sondergaard T.E."/>
        </authorList>
    </citation>
    <scope>NUCLEOTIDE SEQUENCE [LARGE SCALE GENOMIC DNA]</scope>
    <source>
        <strain evidence="1 2">AAU 773</strain>
    </source>
</reference>
<sequence length="214" mass="23821">MDSADYTAAIMSNVESNGVMAVGHNPHTGCSFHIYLRPELFDMGPSSRQPGPPLVARSYFQHNLEHCICDPLTHYDRWYRSTNPYLMPPFLYDLQRSLRLQLDVVPRSIDNNGQEMESAQSVAVEAEEIVQALGDLRVHAAAVVACGRAIGLNMPGTPDRSCTIKARLFVSDETRQAELRLESNADEGQHDAYRFGPALNGWYKGLRRTLGSLA</sequence>
<name>A0ABR2IWV4_9PEZI</name>